<dbReference type="Pfam" id="PF25921">
    <property type="entry name" value="DUF7967"/>
    <property type="match status" value="1"/>
</dbReference>
<protein>
    <recommendedName>
        <fullName evidence="2">DUF7967 domain-containing protein</fullName>
    </recommendedName>
</protein>
<evidence type="ECO:0000313" key="4">
    <source>
        <dbReference type="Proteomes" id="UP000276588"/>
    </source>
</evidence>
<feature type="domain" description="DUF7967" evidence="2">
    <location>
        <begin position="2"/>
        <end position="85"/>
    </location>
</feature>
<gene>
    <name evidence="3" type="ORF">DM826_12200</name>
</gene>
<dbReference type="Proteomes" id="UP000276588">
    <property type="component" value="Unassembled WGS sequence"/>
</dbReference>
<evidence type="ECO:0000313" key="3">
    <source>
        <dbReference type="EMBL" id="RJX42392.1"/>
    </source>
</evidence>
<evidence type="ECO:0000256" key="1">
    <source>
        <dbReference type="SAM" id="MobiDB-lite"/>
    </source>
</evidence>
<reference evidence="3 4" key="1">
    <citation type="submission" date="2018-06" db="EMBL/GenBank/DDBJ databases">
        <title>Halonotius sp. F13-13 a new haloarchaeeon isolated from a solar saltern from Isla Cristina, Huelva, Spain.</title>
        <authorList>
            <person name="Duran-Viseras A."/>
            <person name="Sanchez-Porro C."/>
            <person name="Ventosa A."/>
        </authorList>
    </citation>
    <scope>NUCLEOTIDE SEQUENCE [LARGE SCALE GENOMIC DNA]</scope>
    <source>
        <strain evidence="3 4">F13-13</strain>
    </source>
</reference>
<organism evidence="3 4">
    <name type="scientific">Halonotius aquaticus</name>
    <dbReference type="NCBI Taxonomy" id="2216978"/>
    <lineage>
        <taxon>Archaea</taxon>
        <taxon>Methanobacteriati</taxon>
        <taxon>Methanobacteriota</taxon>
        <taxon>Stenosarchaea group</taxon>
        <taxon>Halobacteria</taxon>
        <taxon>Halobacteriales</taxon>
        <taxon>Haloferacaceae</taxon>
        <taxon>Halonotius</taxon>
    </lineage>
</organism>
<feature type="compositionally biased region" description="Acidic residues" evidence="1">
    <location>
        <begin position="51"/>
        <end position="63"/>
    </location>
</feature>
<dbReference type="EMBL" id="QKNY01000018">
    <property type="protein sequence ID" value="RJX42392.1"/>
    <property type="molecule type" value="Genomic_DNA"/>
</dbReference>
<dbReference type="RefSeq" id="WP_120103701.1">
    <property type="nucleotide sequence ID" value="NZ_QKNY01000018.1"/>
</dbReference>
<dbReference type="AlphaFoldDB" id="A0A3A6PPL7"/>
<evidence type="ECO:0000259" key="2">
    <source>
        <dbReference type="Pfam" id="PF25921"/>
    </source>
</evidence>
<keyword evidence="4" id="KW-1185">Reference proteome</keyword>
<sequence>MARLWLVEREYDDRNLISFVYATTDGTQQLRKELSATLLQQRSEPITAAIDADEDDLAPVDPDEQSRYATEAQSVAESHDPDDPI</sequence>
<name>A0A3A6PPL7_9EURY</name>
<dbReference type="InterPro" id="IPR058273">
    <property type="entry name" value="DUF7967"/>
</dbReference>
<feature type="compositionally biased region" description="Polar residues" evidence="1">
    <location>
        <begin position="67"/>
        <end position="76"/>
    </location>
</feature>
<dbReference type="OrthoDB" id="197006at2157"/>
<comment type="caution">
    <text evidence="3">The sequence shown here is derived from an EMBL/GenBank/DDBJ whole genome shotgun (WGS) entry which is preliminary data.</text>
</comment>
<accession>A0A3A6PPL7</accession>
<proteinExistence type="predicted"/>
<feature type="region of interest" description="Disordered" evidence="1">
    <location>
        <begin position="45"/>
        <end position="85"/>
    </location>
</feature>